<name>A0ACC1Y555_MELAZ</name>
<dbReference type="Proteomes" id="UP001164539">
    <property type="component" value="Chromosome 5"/>
</dbReference>
<dbReference type="EMBL" id="CM051398">
    <property type="protein sequence ID" value="KAJ4718855.1"/>
    <property type="molecule type" value="Genomic_DNA"/>
</dbReference>
<evidence type="ECO:0000313" key="2">
    <source>
        <dbReference type="Proteomes" id="UP001164539"/>
    </source>
</evidence>
<sequence length="84" mass="9082">MVPVVTGNAAAVSRLEVTRSTKKSFRSQRLAERVTNLTVRMALSVFSEGDGSGGAERRSPQGGGVLYARPTVILWRDSGGYLIW</sequence>
<gene>
    <name evidence="1" type="ORF">OWV82_010488</name>
</gene>
<accession>A0ACC1Y555</accession>
<protein>
    <submittedName>
        <fullName evidence="1">Uncharacterized protein</fullName>
    </submittedName>
</protein>
<comment type="caution">
    <text evidence="1">The sequence shown here is derived from an EMBL/GenBank/DDBJ whole genome shotgun (WGS) entry which is preliminary data.</text>
</comment>
<reference evidence="1 2" key="1">
    <citation type="journal article" date="2023" name="Science">
        <title>Complex scaffold remodeling in plant triterpene biosynthesis.</title>
        <authorList>
            <person name="De La Pena R."/>
            <person name="Hodgson H."/>
            <person name="Liu J.C."/>
            <person name="Stephenson M.J."/>
            <person name="Martin A.C."/>
            <person name="Owen C."/>
            <person name="Harkess A."/>
            <person name="Leebens-Mack J."/>
            <person name="Jimenez L.E."/>
            <person name="Osbourn A."/>
            <person name="Sattely E.S."/>
        </authorList>
    </citation>
    <scope>NUCLEOTIDE SEQUENCE [LARGE SCALE GENOMIC DNA]</scope>
    <source>
        <strain evidence="2">cv. JPN11</strain>
        <tissue evidence="1">Leaf</tissue>
    </source>
</reference>
<evidence type="ECO:0000313" key="1">
    <source>
        <dbReference type="EMBL" id="KAJ4718855.1"/>
    </source>
</evidence>
<keyword evidence="2" id="KW-1185">Reference proteome</keyword>
<organism evidence="1 2">
    <name type="scientific">Melia azedarach</name>
    <name type="common">Chinaberry tree</name>
    <dbReference type="NCBI Taxonomy" id="155640"/>
    <lineage>
        <taxon>Eukaryota</taxon>
        <taxon>Viridiplantae</taxon>
        <taxon>Streptophyta</taxon>
        <taxon>Embryophyta</taxon>
        <taxon>Tracheophyta</taxon>
        <taxon>Spermatophyta</taxon>
        <taxon>Magnoliopsida</taxon>
        <taxon>eudicotyledons</taxon>
        <taxon>Gunneridae</taxon>
        <taxon>Pentapetalae</taxon>
        <taxon>rosids</taxon>
        <taxon>malvids</taxon>
        <taxon>Sapindales</taxon>
        <taxon>Meliaceae</taxon>
        <taxon>Melia</taxon>
    </lineage>
</organism>
<proteinExistence type="predicted"/>